<protein>
    <recommendedName>
        <fullName evidence="4">Transposase</fullName>
    </recommendedName>
</protein>
<dbReference type="EMBL" id="BAABGT010000005">
    <property type="protein sequence ID" value="GAA4536518.1"/>
    <property type="molecule type" value="Genomic_DNA"/>
</dbReference>
<evidence type="ECO:0000313" key="2">
    <source>
        <dbReference type="EMBL" id="GAA4536518.1"/>
    </source>
</evidence>
<evidence type="ECO:0000313" key="3">
    <source>
        <dbReference type="Proteomes" id="UP001501598"/>
    </source>
</evidence>
<comment type="caution">
    <text evidence="2">The sequence shown here is derived from an EMBL/GenBank/DDBJ whole genome shotgun (WGS) entry which is preliminary data.</text>
</comment>
<accession>A0ABP8RE13</accession>
<keyword evidence="3" id="KW-1185">Reference proteome</keyword>
<evidence type="ECO:0008006" key="4">
    <source>
        <dbReference type="Google" id="ProtNLM"/>
    </source>
</evidence>
<proteinExistence type="predicted"/>
<evidence type="ECO:0000256" key="1">
    <source>
        <dbReference type="SAM" id="MobiDB-lite"/>
    </source>
</evidence>
<dbReference type="Proteomes" id="UP001501598">
    <property type="component" value="Unassembled WGS sequence"/>
</dbReference>
<name>A0ABP8RE13_9PSEU</name>
<sequence>MSVVDDQDAHPLGAGAQVGGEPETARDAVNRMIDAGLLDGLMSKVDAGELALTGDGGFLPEMIKAVLERSDTP</sequence>
<reference evidence="3" key="1">
    <citation type="journal article" date="2019" name="Int. J. Syst. Evol. Microbiol.">
        <title>The Global Catalogue of Microorganisms (GCM) 10K type strain sequencing project: providing services to taxonomists for standard genome sequencing and annotation.</title>
        <authorList>
            <consortium name="The Broad Institute Genomics Platform"/>
            <consortium name="The Broad Institute Genome Sequencing Center for Infectious Disease"/>
            <person name="Wu L."/>
            <person name="Ma J."/>
        </authorList>
    </citation>
    <scope>NUCLEOTIDE SEQUENCE [LARGE SCALE GENOMIC DNA]</scope>
    <source>
        <strain evidence="3">JCM 17906</strain>
    </source>
</reference>
<feature type="region of interest" description="Disordered" evidence="1">
    <location>
        <begin position="1"/>
        <end position="24"/>
    </location>
</feature>
<organism evidence="2 3">
    <name type="scientific">Pseudonocardia xishanensis</name>
    <dbReference type="NCBI Taxonomy" id="630995"/>
    <lineage>
        <taxon>Bacteria</taxon>
        <taxon>Bacillati</taxon>
        <taxon>Actinomycetota</taxon>
        <taxon>Actinomycetes</taxon>
        <taxon>Pseudonocardiales</taxon>
        <taxon>Pseudonocardiaceae</taxon>
        <taxon>Pseudonocardia</taxon>
    </lineage>
</organism>
<gene>
    <name evidence="2" type="ORF">GCM10023175_03580</name>
</gene>